<dbReference type="InterPro" id="IPR000866">
    <property type="entry name" value="AhpC/TSA"/>
</dbReference>
<dbReference type="HOGENOM" id="CLU_042529_14_1_3"/>
<dbReference type="PANTHER" id="PTHR42801:SF4">
    <property type="entry name" value="AHPC_TSA FAMILY PROTEIN"/>
    <property type="match status" value="1"/>
</dbReference>
<evidence type="ECO:0000256" key="4">
    <source>
        <dbReference type="ARBA" id="ARBA00022559"/>
    </source>
</evidence>
<dbReference type="CDD" id="cd03017">
    <property type="entry name" value="PRX_BCP"/>
    <property type="match status" value="1"/>
</dbReference>
<dbReference type="NCBIfam" id="NF006960">
    <property type="entry name" value="PRK09437.1"/>
    <property type="match status" value="1"/>
</dbReference>
<comment type="subunit">
    <text evidence="2">Monomer.</text>
</comment>
<evidence type="ECO:0000256" key="7">
    <source>
        <dbReference type="ARBA" id="ARBA00023157"/>
    </source>
</evidence>
<evidence type="ECO:0000256" key="11">
    <source>
        <dbReference type="ARBA" id="ARBA00041373"/>
    </source>
</evidence>
<evidence type="ECO:0000256" key="12">
    <source>
        <dbReference type="ARBA" id="ARBA00049091"/>
    </source>
</evidence>
<reference evidence="15" key="1">
    <citation type="submission" date="2009-01" db="EMBL/GenBank/DDBJ databases">
        <title>Complete sequence of chromosome Cyanothece sp. PCC 7425.</title>
        <authorList>
            <consortium name="US DOE Joint Genome Institute"/>
            <person name="Lucas S."/>
            <person name="Copeland A."/>
            <person name="Lapidus A."/>
            <person name="Glavina del Rio T."/>
            <person name="Dalin E."/>
            <person name="Tice H."/>
            <person name="Bruce D."/>
            <person name="Goodwin L."/>
            <person name="Pitluck S."/>
            <person name="Sims D."/>
            <person name="Meineke L."/>
            <person name="Brettin T."/>
            <person name="Detter J.C."/>
            <person name="Han C."/>
            <person name="Larimer F."/>
            <person name="Land M."/>
            <person name="Hauser L."/>
            <person name="Kyrpides N."/>
            <person name="Ovchinnikova G."/>
            <person name="Liberton M."/>
            <person name="Stoeckel J."/>
            <person name="Banerjee A."/>
            <person name="Singh A."/>
            <person name="Page L."/>
            <person name="Sato H."/>
            <person name="Zhao L."/>
            <person name="Sherman L."/>
            <person name="Pakrasi H."/>
            <person name="Richardson P."/>
        </authorList>
    </citation>
    <scope>NUCLEOTIDE SEQUENCE</scope>
    <source>
        <strain evidence="15">PCC 7425</strain>
    </source>
</reference>
<evidence type="ECO:0000256" key="6">
    <source>
        <dbReference type="ARBA" id="ARBA00023002"/>
    </source>
</evidence>
<dbReference type="KEGG" id="cyn:Cyan7425_1511"/>
<dbReference type="FunFam" id="3.40.30.10:FF:000007">
    <property type="entry name" value="Thioredoxin-dependent thiol peroxidase"/>
    <property type="match status" value="1"/>
</dbReference>
<feature type="domain" description="Thioredoxin" evidence="14">
    <location>
        <begin position="3"/>
        <end position="156"/>
    </location>
</feature>
<comment type="catalytic activity">
    <reaction evidence="12">
        <text>a hydroperoxide + [thioredoxin]-dithiol = an alcohol + [thioredoxin]-disulfide + H2O</text>
        <dbReference type="Rhea" id="RHEA:62620"/>
        <dbReference type="Rhea" id="RHEA-COMP:10698"/>
        <dbReference type="Rhea" id="RHEA-COMP:10700"/>
        <dbReference type="ChEBI" id="CHEBI:15377"/>
        <dbReference type="ChEBI" id="CHEBI:29950"/>
        <dbReference type="ChEBI" id="CHEBI:30879"/>
        <dbReference type="ChEBI" id="CHEBI:35924"/>
        <dbReference type="ChEBI" id="CHEBI:50058"/>
        <dbReference type="EC" id="1.11.1.24"/>
    </reaction>
</comment>
<dbReference type="Gene3D" id="3.40.30.10">
    <property type="entry name" value="Glutaredoxin"/>
    <property type="match status" value="1"/>
</dbReference>
<accession>B8HPM0</accession>
<dbReference type="OrthoDB" id="9801080at2"/>
<keyword evidence="5" id="KW-0049">Antioxidant</keyword>
<dbReference type="EMBL" id="CP001344">
    <property type="protein sequence ID" value="ACL43881.1"/>
    <property type="molecule type" value="Genomic_DNA"/>
</dbReference>
<dbReference type="AlphaFoldDB" id="B8HPM0"/>
<dbReference type="InterPro" id="IPR013766">
    <property type="entry name" value="Thioredoxin_domain"/>
</dbReference>
<gene>
    <name evidence="15" type="ordered locus">Cyan7425_1511</name>
</gene>
<keyword evidence="8" id="KW-0676">Redox-active center</keyword>
<evidence type="ECO:0000313" key="15">
    <source>
        <dbReference type="EMBL" id="ACL43881.1"/>
    </source>
</evidence>
<dbReference type="GO" id="GO:0008379">
    <property type="term" value="F:thioredoxin peroxidase activity"/>
    <property type="evidence" value="ECO:0007669"/>
    <property type="project" value="TreeGrafter"/>
</dbReference>
<dbReference type="GO" id="GO:0034599">
    <property type="term" value="P:cellular response to oxidative stress"/>
    <property type="evidence" value="ECO:0007669"/>
    <property type="project" value="TreeGrafter"/>
</dbReference>
<evidence type="ECO:0000256" key="3">
    <source>
        <dbReference type="ARBA" id="ARBA00013017"/>
    </source>
</evidence>
<dbReference type="eggNOG" id="COG1225">
    <property type="taxonomic scope" value="Bacteria"/>
</dbReference>
<evidence type="ECO:0000256" key="8">
    <source>
        <dbReference type="ARBA" id="ARBA00023284"/>
    </source>
</evidence>
<evidence type="ECO:0000256" key="1">
    <source>
        <dbReference type="ARBA" id="ARBA00003330"/>
    </source>
</evidence>
<dbReference type="Pfam" id="PF00578">
    <property type="entry name" value="AhpC-TSA"/>
    <property type="match status" value="1"/>
</dbReference>
<evidence type="ECO:0000256" key="13">
    <source>
        <dbReference type="PIRSR" id="PIRSR000239-1"/>
    </source>
</evidence>
<dbReference type="InterPro" id="IPR024706">
    <property type="entry name" value="Peroxiredoxin_AhpC-typ"/>
</dbReference>
<evidence type="ECO:0000259" key="14">
    <source>
        <dbReference type="PROSITE" id="PS51352"/>
    </source>
</evidence>
<dbReference type="InterPro" id="IPR036249">
    <property type="entry name" value="Thioredoxin-like_sf"/>
</dbReference>
<dbReference type="PIRSF" id="PIRSF000239">
    <property type="entry name" value="AHPC"/>
    <property type="match status" value="1"/>
</dbReference>
<dbReference type="EC" id="1.11.1.24" evidence="3"/>
<keyword evidence="4" id="KW-0575">Peroxidase</keyword>
<evidence type="ECO:0000256" key="9">
    <source>
        <dbReference type="ARBA" id="ARBA00032824"/>
    </source>
</evidence>
<keyword evidence="7" id="KW-1015">Disulfide bond</keyword>
<dbReference type="GO" id="GO:0045454">
    <property type="term" value="P:cell redox homeostasis"/>
    <property type="evidence" value="ECO:0007669"/>
    <property type="project" value="TreeGrafter"/>
</dbReference>
<protein>
    <recommendedName>
        <fullName evidence="3">thioredoxin-dependent peroxiredoxin</fullName>
        <ecNumber evidence="3">1.11.1.24</ecNumber>
    </recommendedName>
    <alternativeName>
        <fullName evidence="11">Bacterioferritin comigratory protein</fullName>
    </alternativeName>
    <alternativeName>
        <fullName evidence="9">Thioredoxin peroxidase</fullName>
    </alternativeName>
</protein>
<evidence type="ECO:0000256" key="10">
    <source>
        <dbReference type="ARBA" id="ARBA00038489"/>
    </source>
</evidence>
<dbReference type="InterPro" id="IPR050924">
    <property type="entry name" value="Peroxiredoxin_BCP/PrxQ"/>
</dbReference>
<dbReference type="SUPFAM" id="SSF52833">
    <property type="entry name" value="Thioredoxin-like"/>
    <property type="match status" value="1"/>
</dbReference>
<dbReference type="STRING" id="395961.Cyan7425_1511"/>
<keyword evidence="6" id="KW-0560">Oxidoreductase</keyword>
<evidence type="ECO:0000256" key="5">
    <source>
        <dbReference type="ARBA" id="ARBA00022862"/>
    </source>
</evidence>
<dbReference type="PANTHER" id="PTHR42801">
    <property type="entry name" value="THIOREDOXIN-DEPENDENT PEROXIDE REDUCTASE"/>
    <property type="match status" value="1"/>
</dbReference>
<proteinExistence type="inferred from homology"/>
<dbReference type="PROSITE" id="PS51352">
    <property type="entry name" value="THIOREDOXIN_2"/>
    <property type="match status" value="1"/>
</dbReference>
<name>B8HPM0_CYAP4</name>
<comment type="function">
    <text evidence="1">Thiol-specific peroxidase that catalyzes the reduction of hydrogen peroxide and organic hydroperoxides to water and alcohols, respectively. Plays a role in cell protection against oxidative stress by detoxifying peroxides and as sensor of hydrogen peroxide-mediated signaling events.</text>
</comment>
<dbReference type="GO" id="GO:0005737">
    <property type="term" value="C:cytoplasm"/>
    <property type="evidence" value="ECO:0007669"/>
    <property type="project" value="TreeGrafter"/>
</dbReference>
<feature type="active site" description="Cysteine sulfenic acid (-SOH) intermediate; for peroxidase activity" evidence="13">
    <location>
        <position position="45"/>
    </location>
</feature>
<comment type="similarity">
    <text evidence="10">Belongs to the peroxiredoxin family. BCP/PrxQ subfamily.</text>
</comment>
<evidence type="ECO:0000256" key="2">
    <source>
        <dbReference type="ARBA" id="ARBA00011245"/>
    </source>
</evidence>
<organism evidence="15">
    <name type="scientific">Cyanothece sp. (strain PCC 7425 / ATCC 29141)</name>
    <dbReference type="NCBI Taxonomy" id="395961"/>
    <lineage>
        <taxon>Bacteria</taxon>
        <taxon>Bacillati</taxon>
        <taxon>Cyanobacteriota</taxon>
        <taxon>Cyanophyceae</taxon>
        <taxon>Gomontiellales</taxon>
        <taxon>Cyanothecaceae</taxon>
        <taxon>Cyanothece</taxon>
    </lineage>
</organism>
<sequence length="161" mass="17836">MTLNPGDSAPDFTLADASGNLVSLAALRGKWVILYFYPRDNTPGCTKEACGFREIYGELQQKNVVLLGVSGDDARAHQKFAQKYDLPFPLLCDPEALVAKAYESYGPKKFMGKELQGIYRQTFILDPEGKIARIYRKVKPDPHPAEVLAELDELLASEAQA</sequence>